<dbReference type="OrthoDB" id="8740261at2"/>
<evidence type="ECO:0000259" key="6">
    <source>
        <dbReference type="Pfam" id="PF02687"/>
    </source>
</evidence>
<dbReference type="Pfam" id="PF12704">
    <property type="entry name" value="MacB_PCD"/>
    <property type="match status" value="1"/>
</dbReference>
<evidence type="ECO:0000313" key="9">
    <source>
        <dbReference type="Proteomes" id="UP000215244"/>
    </source>
</evidence>
<dbReference type="PANTHER" id="PTHR30572">
    <property type="entry name" value="MEMBRANE COMPONENT OF TRANSPORTER-RELATED"/>
    <property type="match status" value="1"/>
</dbReference>
<evidence type="ECO:0000256" key="3">
    <source>
        <dbReference type="ARBA" id="ARBA00022692"/>
    </source>
</evidence>
<evidence type="ECO:0000256" key="5">
    <source>
        <dbReference type="ARBA" id="ARBA00023136"/>
    </source>
</evidence>
<dbReference type="AlphaFoldDB" id="A0A223V565"/>
<keyword evidence="2" id="KW-1003">Cell membrane</keyword>
<keyword evidence="9" id="KW-1185">Reference proteome</keyword>
<sequence length="793" mass="89311">MFKNYIKIAWRNFIKGKLYSFINLSGLTIGMTSFILIALFVQYEISYDKQHEHVDDIYRVISEQPGNIYKGTDLFSGTPFPLGTAMVEDFPEVKAKTAFDLRKNLLSTDEEAFNEKGIFADKGFFDVFTVELISGKGKSALEEPSNILVTESLAKKYFGNQSPLNQNITFDRNTQFTVKGVIADPPKNQHFSYSYIASVSDAPYYSTNKSAWGNNTAVTYVRLESGTEPEELENKLLVYQKNYEEEYAKYGLEPAIFRLQPLKDIHLHSKVNFELEPNGDMNYVYLYSLIALVILSLASINYMNLTTVRAAQRAKEIGITKVLGAKKHQLKAQFLGESFLFTIFSFVLALGLASVLLPLFGQLLGKNIPFQYAGNTWLLFGMFGMAILTGGLSGLYPAVFLSRVSPVKAFKGNFLKNNGRNAWIRKGLVVGQFTAAIVLAIGSLIIYQQLQFTQDKNLGYTKEHIVHVPYSTNEIASNENVIRNELLKNPRIKKVSMSTQIPLNFDNQGPISNWEGNTTKELLGVYRTFVDYDFVDVLGMEIVEGRAFSKDFATDENEGYIINEAAAKALGWKTSVGKEFDEGHVIGVVKDFHIQKFNLAIEPLYMRLRPQWAKNFGEVIMTIDVENFEETKKYITSVLNAAVPLVPFDVKFLDDTYAQLYDSEIRLGSTFNIFTVLALIIASMGMFGLVSHSILQRTKEIGIRKVLGSSTVAIVSLISKDYLRLVVIALLTACPMAYYFMNDWLQGFAYRIEIDWWVFLLVGFMALIIAIVTISFQSIKASLANPVKSLRTE</sequence>
<feature type="domain" description="ABC3 transporter permease C-terminal" evidence="6">
    <location>
        <begin position="672"/>
        <end position="782"/>
    </location>
</feature>
<keyword evidence="5" id="KW-0472">Membrane</keyword>
<keyword evidence="3" id="KW-0812">Transmembrane</keyword>
<protein>
    <submittedName>
        <fullName evidence="8">Uncharacterized protein</fullName>
    </submittedName>
</protein>
<dbReference type="PANTHER" id="PTHR30572:SF18">
    <property type="entry name" value="ABC-TYPE MACROLIDE FAMILY EXPORT SYSTEM PERMEASE COMPONENT 2"/>
    <property type="match status" value="1"/>
</dbReference>
<dbReference type="Pfam" id="PF02687">
    <property type="entry name" value="FtsX"/>
    <property type="match status" value="2"/>
</dbReference>
<reference evidence="8 9" key="1">
    <citation type="submission" date="2017-08" db="EMBL/GenBank/DDBJ databases">
        <title>The complete genome sequence of Maribacter sp. B1, isolated from deep-sea sediment.</title>
        <authorList>
            <person name="Wu Y.-H."/>
            <person name="Cheng H."/>
            <person name="Xu X.-W."/>
        </authorList>
    </citation>
    <scope>NUCLEOTIDE SEQUENCE [LARGE SCALE GENOMIC DNA]</scope>
    <source>
        <strain evidence="8 9">B1</strain>
    </source>
</reference>
<comment type="subcellular location">
    <subcellularLocation>
        <location evidence="1">Cell membrane</location>
        <topology evidence="1">Multi-pass membrane protein</topology>
    </subcellularLocation>
</comment>
<name>A0A223V565_9FLAO</name>
<organism evidence="8 9">
    <name type="scientific">Maribacter cobaltidurans</name>
    <dbReference type="NCBI Taxonomy" id="1178778"/>
    <lineage>
        <taxon>Bacteria</taxon>
        <taxon>Pseudomonadati</taxon>
        <taxon>Bacteroidota</taxon>
        <taxon>Flavobacteriia</taxon>
        <taxon>Flavobacteriales</taxon>
        <taxon>Flavobacteriaceae</taxon>
        <taxon>Maribacter</taxon>
    </lineage>
</organism>
<evidence type="ECO:0000256" key="2">
    <source>
        <dbReference type="ARBA" id="ARBA00022475"/>
    </source>
</evidence>
<accession>A0A223V565</accession>
<dbReference type="Proteomes" id="UP000215244">
    <property type="component" value="Chromosome"/>
</dbReference>
<gene>
    <name evidence="8" type="ORF">CJ263_10150</name>
</gene>
<dbReference type="InterPro" id="IPR003838">
    <property type="entry name" value="ABC3_permease_C"/>
</dbReference>
<dbReference type="KEGG" id="marb:CJ263_10150"/>
<keyword evidence="4" id="KW-1133">Transmembrane helix</keyword>
<dbReference type="InterPro" id="IPR025857">
    <property type="entry name" value="MacB_PCD"/>
</dbReference>
<proteinExistence type="predicted"/>
<feature type="domain" description="MacB-like periplasmic core" evidence="7">
    <location>
        <begin position="20"/>
        <end position="236"/>
    </location>
</feature>
<dbReference type="GO" id="GO:0005886">
    <property type="term" value="C:plasma membrane"/>
    <property type="evidence" value="ECO:0007669"/>
    <property type="project" value="UniProtKB-SubCell"/>
</dbReference>
<dbReference type="InterPro" id="IPR050250">
    <property type="entry name" value="Macrolide_Exporter_MacB"/>
</dbReference>
<dbReference type="RefSeq" id="WP_094997159.1">
    <property type="nucleotide sequence ID" value="NZ_BMJL01000003.1"/>
</dbReference>
<evidence type="ECO:0000256" key="4">
    <source>
        <dbReference type="ARBA" id="ARBA00022989"/>
    </source>
</evidence>
<evidence type="ECO:0000313" key="8">
    <source>
        <dbReference type="EMBL" id="ASV30541.1"/>
    </source>
</evidence>
<feature type="domain" description="ABC3 transporter permease C-terminal" evidence="6">
    <location>
        <begin position="289"/>
        <end position="406"/>
    </location>
</feature>
<dbReference type="EMBL" id="CP022957">
    <property type="protein sequence ID" value="ASV30541.1"/>
    <property type="molecule type" value="Genomic_DNA"/>
</dbReference>
<dbReference type="GO" id="GO:0022857">
    <property type="term" value="F:transmembrane transporter activity"/>
    <property type="evidence" value="ECO:0007669"/>
    <property type="project" value="TreeGrafter"/>
</dbReference>
<evidence type="ECO:0000256" key="1">
    <source>
        <dbReference type="ARBA" id="ARBA00004651"/>
    </source>
</evidence>
<evidence type="ECO:0000259" key="7">
    <source>
        <dbReference type="Pfam" id="PF12704"/>
    </source>
</evidence>